<comment type="caution">
    <text evidence="2">The sequence shown here is derived from an EMBL/GenBank/DDBJ whole genome shotgun (WGS) entry which is preliminary data.</text>
</comment>
<gene>
    <name evidence="2" type="ORF">P9847_23435</name>
</gene>
<keyword evidence="2" id="KW-0378">Hydrolase</keyword>
<dbReference type="EMBL" id="JARTLD010000065">
    <property type="protein sequence ID" value="MED5020226.1"/>
    <property type="molecule type" value="Genomic_DNA"/>
</dbReference>
<protein>
    <submittedName>
        <fullName evidence="2">Helicase-associated domain-containing protein</fullName>
    </submittedName>
</protein>
<keyword evidence="2" id="KW-0547">Nucleotide-binding</keyword>
<proteinExistence type="predicted"/>
<organism evidence="2 3">
    <name type="scientific">Paenibacillus chibensis</name>
    <dbReference type="NCBI Taxonomy" id="59846"/>
    <lineage>
        <taxon>Bacteria</taxon>
        <taxon>Bacillati</taxon>
        <taxon>Bacillota</taxon>
        <taxon>Bacilli</taxon>
        <taxon>Bacillales</taxon>
        <taxon>Paenibacillaceae</taxon>
        <taxon>Paenibacillus</taxon>
    </lineage>
</organism>
<keyword evidence="2" id="KW-0347">Helicase</keyword>
<dbReference type="GO" id="GO:0004386">
    <property type="term" value="F:helicase activity"/>
    <property type="evidence" value="ECO:0007669"/>
    <property type="project" value="UniProtKB-KW"/>
</dbReference>
<dbReference type="RefSeq" id="WP_328281509.1">
    <property type="nucleotide sequence ID" value="NZ_JARTLD010000065.1"/>
</dbReference>
<evidence type="ECO:0000313" key="2">
    <source>
        <dbReference type="EMBL" id="MED5020226.1"/>
    </source>
</evidence>
<dbReference type="InterPro" id="IPR032830">
    <property type="entry name" value="XPB/Ssl2_N"/>
</dbReference>
<dbReference type="Proteomes" id="UP001343257">
    <property type="component" value="Unassembled WGS sequence"/>
</dbReference>
<evidence type="ECO:0000313" key="3">
    <source>
        <dbReference type="Proteomes" id="UP001343257"/>
    </source>
</evidence>
<evidence type="ECO:0000259" key="1">
    <source>
        <dbReference type="Pfam" id="PF13625"/>
    </source>
</evidence>
<accession>A0ABU6PZC3</accession>
<sequence>MTDKNAERSAGIPALDTSEGELLRKLVCLFGGHSFSEQGWERVGDLRRTGAERKISFIRLRQGGWIQAVKKSWGERLYYIPVDQLLRILPAYFTPVPQPLSPAGLEIRCESGPGLALDLLHALAFAAEQGLPLTAKGTVHKKSLQRLQDIIFLQEEHIKPLALQYAYQEAYGSASAVILDLLLCMGLLSKTATSMPVNCDRLRTWLSLTEQEMNRLLLRTVIERYGQSAADTQLFRYFLCMPAMEQGVWYDMTSILQWMTAEGITCEEGAGRACTAWLYALAGFGWGDVAVDQEGNPAFRWTLDPDSLLFGPQETSGMEHEHLYVQPDFDIICPPGVPYIRRWKLLAIADLVQCDRVSVYRLSKSSAARAVENGLDTAEILNFLAESSAADIPGHVTAALRKWGKELGRTRFDEVLLLSCAGEEEGNAIAAHPQLGDEAERIGPKHFIVKASNTSRLRKLLEGMGLAPLKAMGSRDSEPSEYPLLHDVEGRMENATLLDERLYENQGMVYSGRNVHFFEPDHDIPAPISLFPGYERVPSRWLQDYRSYHASTAQNIVEQAQSWQTRVLLQHKGRTAEFAPLSIGSGPWRAEGILHDLETGRLEQLELCAEDLRELKLLLPAFE</sequence>
<name>A0ABU6PZC3_9BACL</name>
<keyword evidence="3" id="KW-1185">Reference proteome</keyword>
<keyword evidence="2" id="KW-0067">ATP-binding</keyword>
<reference evidence="2 3" key="1">
    <citation type="submission" date="2023-03" db="EMBL/GenBank/DDBJ databases">
        <title>Bacillus Genome Sequencing.</title>
        <authorList>
            <person name="Dunlap C."/>
        </authorList>
    </citation>
    <scope>NUCLEOTIDE SEQUENCE [LARGE SCALE GENOMIC DNA]</scope>
    <source>
        <strain evidence="2 3">NRS-52</strain>
    </source>
</reference>
<dbReference type="Pfam" id="PF13625">
    <property type="entry name" value="Helicase_C_3"/>
    <property type="match status" value="1"/>
</dbReference>
<feature type="domain" description="Helicase XPB/Ssl2 N-terminal" evidence="1">
    <location>
        <begin position="323"/>
        <end position="435"/>
    </location>
</feature>